<dbReference type="SUPFAM" id="SSF52833">
    <property type="entry name" value="Thioredoxin-like"/>
    <property type="match status" value="1"/>
</dbReference>
<evidence type="ECO:0000313" key="7">
    <source>
        <dbReference type="EMBL" id="CAL6103274.1"/>
    </source>
</evidence>
<evidence type="ECO:0000313" key="2">
    <source>
        <dbReference type="EMBL" id="CAI9919784.1"/>
    </source>
</evidence>
<gene>
    <name evidence="3" type="ORF">HINF_LOCUS16126</name>
    <name evidence="6" type="ORF">HINF_LOCUS48326</name>
    <name evidence="1" type="ORF">HINF_LOCUS5635</name>
    <name evidence="4" type="ORF">HINF_LOCUS63300</name>
    <name evidence="7" type="ORF">HINF_LOCUS72067</name>
    <name evidence="2" type="ORF">HINF_LOCUS7429</name>
    <name evidence="8" type="ORF">HINF_LOCUS75866</name>
    <name evidence="5" type="ORF">HINF_LOCUS9686</name>
</gene>
<proteinExistence type="predicted"/>
<name>A0AA86UXB5_9EUKA</name>
<dbReference type="EMBL" id="CATOUU010001169">
    <property type="protein sequence ID" value="CAI9975655.1"/>
    <property type="molecule type" value="Genomic_DNA"/>
</dbReference>
<dbReference type="EMBL" id="CAXDID020000020">
    <property type="protein sequence ID" value="CAL5986996.1"/>
    <property type="molecule type" value="Genomic_DNA"/>
</dbReference>
<dbReference type="EMBL" id="CATOUU010000401">
    <property type="protein sequence ID" value="CAI9928481.1"/>
    <property type="molecule type" value="Genomic_DNA"/>
</dbReference>
<dbReference type="Proteomes" id="UP001642409">
    <property type="component" value="Unassembled WGS sequence"/>
</dbReference>
<comment type="caution">
    <text evidence="4">The sequence shown here is derived from an EMBL/GenBank/DDBJ whole genome shotgun (WGS) entry which is preliminary data.</text>
</comment>
<dbReference type="AlphaFoldDB" id="A0AA86UXB5"/>
<evidence type="ECO:0000313" key="5">
    <source>
        <dbReference type="EMBL" id="CAL5986996.1"/>
    </source>
</evidence>
<reference evidence="4" key="1">
    <citation type="submission" date="2023-06" db="EMBL/GenBank/DDBJ databases">
        <authorList>
            <person name="Kurt Z."/>
        </authorList>
    </citation>
    <scope>NUCLEOTIDE SEQUENCE</scope>
</reference>
<evidence type="ECO:0000313" key="9">
    <source>
        <dbReference type="Proteomes" id="UP001642409"/>
    </source>
</evidence>
<dbReference type="EMBL" id="CAXDID020000221">
    <property type="protein sequence ID" value="CAL6058552.1"/>
    <property type="molecule type" value="Genomic_DNA"/>
</dbReference>
<evidence type="ECO:0000313" key="1">
    <source>
        <dbReference type="EMBL" id="CAI9917990.1"/>
    </source>
</evidence>
<dbReference type="Gene3D" id="3.40.30.10">
    <property type="entry name" value="Glutaredoxin"/>
    <property type="match status" value="1"/>
</dbReference>
<dbReference type="EMBL" id="CATOUU010000184">
    <property type="protein sequence ID" value="CAI9919784.1"/>
    <property type="molecule type" value="Genomic_DNA"/>
</dbReference>
<protein>
    <submittedName>
        <fullName evidence="4">Putative</fullName>
    </submittedName>
</protein>
<dbReference type="EMBL" id="CAXDID020000686">
    <property type="protein sequence ID" value="CAL6110327.1"/>
    <property type="molecule type" value="Genomic_DNA"/>
</dbReference>
<keyword evidence="9" id="KW-1185">Reference proteome</keyword>
<dbReference type="EMBL" id="CATOUU010000146">
    <property type="protein sequence ID" value="CAI9917990.1"/>
    <property type="molecule type" value="Genomic_DNA"/>
</dbReference>
<sequence length="136" mass="15636">MQVLLPDISKFKIINGQQFQNQKRICIFAFYSPIPGCFSSLERVLALHQTNNVYTLLISLDTEQKMKSYINEDSPRGSILKQINIAIDENNTMASFMSYNKFDALPAVYLFDEQKVMQWRGNPNDSALKSRVEYGV</sequence>
<dbReference type="EMBL" id="CAXDID020000564">
    <property type="protein sequence ID" value="CAL6103274.1"/>
    <property type="molecule type" value="Genomic_DNA"/>
</dbReference>
<accession>A0AA86UXB5</accession>
<evidence type="ECO:0000313" key="3">
    <source>
        <dbReference type="EMBL" id="CAI9928481.1"/>
    </source>
</evidence>
<organism evidence="4">
    <name type="scientific">Hexamita inflata</name>
    <dbReference type="NCBI Taxonomy" id="28002"/>
    <lineage>
        <taxon>Eukaryota</taxon>
        <taxon>Metamonada</taxon>
        <taxon>Diplomonadida</taxon>
        <taxon>Hexamitidae</taxon>
        <taxon>Hexamitinae</taxon>
        <taxon>Hexamita</taxon>
    </lineage>
</organism>
<dbReference type="InterPro" id="IPR036249">
    <property type="entry name" value="Thioredoxin-like_sf"/>
</dbReference>
<reference evidence="5 9" key="2">
    <citation type="submission" date="2024-07" db="EMBL/GenBank/DDBJ databases">
        <authorList>
            <person name="Akdeniz Z."/>
        </authorList>
    </citation>
    <scope>NUCLEOTIDE SEQUENCE [LARGE SCALE GENOMIC DNA]</scope>
</reference>
<evidence type="ECO:0000313" key="8">
    <source>
        <dbReference type="EMBL" id="CAL6110327.1"/>
    </source>
</evidence>
<evidence type="ECO:0000313" key="4">
    <source>
        <dbReference type="EMBL" id="CAI9975655.1"/>
    </source>
</evidence>
<evidence type="ECO:0000313" key="6">
    <source>
        <dbReference type="EMBL" id="CAL6058552.1"/>
    </source>
</evidence>